<dbReference type="Pfam" id="PF10017">
    <property type="entry name" value="Methyltransf_33"/>
    <property type="match status" value="1"/>
</dbReference>
<accession>A0ABN6N7V9</accession>
<organism evidence="4 5">
    <name type="scientific">Anaeromyxobacter paludicola</name>
    <dbReference type="NCBI Taxonomy" id="2918171"/>
    <lineage>
        <taxon>Bacteria</taxon>
        <taxon>Pseudomonadati</taxon>
        <taxon>Myxococcota</taxon>
        <taxon>Myxococcia</taxon>
        <taxon>Myxococcales</taxon>
        <taxon>Cystobacterineae</taxon>
        <taxon>Anaeromyxobacteraceae</taxon>
        <taxon>Anaeromyxobacter</taxon>
    </lineage>
</organism>
<dbReference type="NCBIfam" id="TIGR03438">
    <property type="entry name" value="egtD_ergothio"/>
    <property type="match status" value="1"/>
</dbReference>
<proteinExistence type="predicted"/>
<dbReference type="InterPro" id="IPR017804">
    <property type="entry name" value="MeTrfase_EgtD-like"/>
</dbReference>
<dbReference type="Gene3D" id="3.40.50.150">
    <property type="entry name" value="Vaccinia Virus protein VP39"/>
    <property type="match status" value="1"/>
</dbReference>
<dbReference type="PANTHER" id="PTHR43397:SF1">
    <property type="entry name" value="ERGOTHIONEINE BIOSYNTHESIS PROTEIN 1"/>
    <property type="match status" value="1"/>
</dbReference>
<dbReference type="Proteomes" id="UP001162734">
    <property type="component" value="Chromosome"/>
</dbReference>
<name>A0ABN6N7V9_9BACT</name>
<evidence type="ECO:0000256" key="1">
    <source>
        <dbReference type="ARBA" id="ARBA00022603"/>
    </source>
</evidence>
<sequence>MIANDLATPLVGTATGFAADLVEGLSRPAKELPAKYFYDERGSRLFDLICELPEYYPTRTELDIMETWGGEMAALLGPRCVVVEYGSGSSLKTRVLLRELDRPAGYVPVDISREPLLAAAAALRERFPAIPIRPVCGDFTAHLALPLEGLQPARRAVYFPGSTIGNFHPPEAVGLLRHIASQAGPGGALLIGVDLRKDPAVLEAAYNDRLGVTAAFNLNLLARANRELGADFDLDRFRHRAFFDRVRSRIEMHLVSVGRQEVHALGRAFRFEDGESIHTESSYKYGPGEFVALAARAGFRQGGLWVDDERLFSVHFLAL</sequence>
<dbReference type="InterPro" id="IPR035094">
    <property type="entry name" value="EgtD"/>
</dbReference>
<dbReference type="PIRSF" id="PIRSF018005">
    <property type="entry name" value="UCP018005"/>
    <property type="match status" value="1"/>
</dbReference>
<keyword evidence="2" id="KW-0808">Transferase</keyword>
<reference evidence="5" key="1">
    <citation type="journal article" date="2022" name="Int. J. Syst. Evol. Microbiol.">
        <title>Anaeromyxobacter oryzae sp. nov., Anaeromyxobacter diazotrophicus sp. nov. and Anaeromyxobacter paludicola sp. nov., isolated from paddy soils.</title>
        <authorList>
            <person name="Itoh H."/>
            <person name="Xu Z."/>
            <person name="Mise K."/>
            <person name="Masuda Y."/>
            <person name="Ushijima N."/>
            <person name="Hayakawa C."/>
            <person name="Shiratori Y."/>
            <person name="Senoo K."/>
        </authorList>
    </citation>
    <scope>NUCLEOTIDE SEQUENCE [LARGE SCALE GENOMIC DNA]</scope>
    <source>
        <strain evidence="5">Red630</strain>
    </source>
</reference>
<feature type="domain" description="Histidine-specific methyltransferase SAM-dependent" evidence="3">
    <location>
        <begin position="17"/>
        <end position="317"/>
    </location>
</feature>
<keyword evidence="5" id="KW-1185">Reference proteome</keyword>
<keyword evidence="1" id="KW-0489">Methyltransferase</keyword>
<dbReference type="InterPro" id="IPR019257">
    <property type="entry name" value="MeTrfase_dom"/>
</dbReference>
<gene>
    <name evidence="4" type="ORF">AMPC_10460</name>
</gene>
<dbReference type="InterPro" id="IPR029063">
    <property type="entry name" value="SAM-dependent_MTases_sf"/>
</dbReference>
<protein>
    <submittedName>
        <fullName evidence="4">Dimethylhistidine N-methyltransferase</fullName>
    </submittedName>
</protein>
<dbReference type="EMBL" id="AP025592">
    <property type="protein sequence ID" value="BDG07933.1"/>
    <property type="molecule type" value="Genomic_DNA"/>
</dbReference>
<dbReference type="InterPro" id="IPR051128">
    <property type="entry name" value="EgtD_Methyltrsf_superfamily"/>
</dbReference>
<evidence type="ECO:0000256" key="2">
    <source>
        <dbReference type="ARBA" id="ARBA00022679"/>
    </source>
</evidence>
<evidence type="ECO:0000313" key="5">
    <source>
        <dbReference type="Proteomes" id="UP001162734"/>
    </source>
</evidence>
<evidence type="ECO:0000259" key="3">
    <source>
        <dbReference type="Pfam" id="PF10017"/>
    </source>
</evidence>
<dbReference type="PANTHER" id="PTHR43397">
    <property type="entry name" value="ERGOTHIONEINE BIOSYNTHESIS PROTEIN 1"/>
    <property type="match status" value="1"/>
</dbReference>
<evidence type="ECO:0000313" key="4">
    <source>
        <dbReference type="EMBL" id="BDG07933.1"/>
    </source>
</evidence>
<dbReference type="RefSeq" id="WP_248344953.1">
    <property type="nucleotide sequence ID" value="NZ_AP025592.1"/>
</dbReference>
<dbReference type="SUPFAM" id="SSF53335">
    <property type="entry name" value="S-adenosyl-L-methionine-dependent methyltransferases"/>
    <property type="match status" value="1"/>
</dbReference>